<keyword evidence="2" id="KW-1277">Toxin-antitoxin system</keyword>
<dbReference type="RefSeq" id="WP_188741479.1">
    <property type="nucleotide sequence ID" value="NZ_BAABFW010000007.1"/>
</dbReference>
<dbReference type="EC" id="3.1.-.-" evidence="3"/>
<dbReference type="GO" id="GO:0016787">
    <property type="term" value="F:hydrolase activity"/>
    <property type="evidence" value="ECO:0007669"/>
    <property type="project" value="UniProtKB-KW"/>
</dbReference>
<dbReference type="InterPro" id="IPR003477">
    <property type="entry name" value="PemK-like"/>
</dbReference>
<dbReference type="EMBL" id="BMMD01000001">
    <property type="protein sequence ID" value="GGJ66992.1"/>
    <property type="molecule type" value="Genomic_DNA"/>
</dbReference>
<dbReference type="GO" id="GO:0004521">
    <property type="term" value="F:RNA endonuclease activity"/>
    <property type="evidence" value="ECO:0007669"/>
    <property type="project" value="TreeGrafter"/>
</dbReference>
<dbReference type="PANTHER" id="PTHR33988">
    <property type="entry name" value="ENDORIBONUCLEASE MAZF-RELATED"/>
    <property type="match status" value="1"/>
</dbReference>
<dbReference type="SUPFAM" id="SSF50118">
    <property type="entry name" value="Cell growth inhibitor/plasmid maintenance toxic component"/>
    <property type="match status" value="1"/>
</dbReference>
<dbReference type="Gene3D" id="2.30.30.110">
    <property type="match status" value="1"/>
</dbReference>
<protein>
    <recommendedName>
        <fullName evidence="3">mRNA interferase</fullName>
        <ecNumber evidence="3">3.1.-.-</ecNumber>
    </recommendedName>
</protein>
<dbReference type="GO" id="GO:0003677">
    <property type="term" value="F:DNA binding"/>
    <property type="evidence" value="ECO:0007669"/>
    <property type="project" value="InterPro"/>
</dbReference>
<sequence>MVSRGQVRWVDLGQPIGSEPGFRRPVVVIQGDAFNRSRLQTVIVVVLTSNTALAQMPGNVFLPASATGLPKDGVVNVTALATVDRHRLEDEVVGGIPEYLMRDIDAGLREVLDV</sequence>
<keyword evidence="5" id="KW-1185">Reference proteome</keyword>
<comment type="similarity">
    <text evidence="1 3">Belongs to the PemK/MazF family.</text>
</comment>
<evidence type="ECO:0000313" key="4">
    <source>
        <dbReference type="EMBL" id="GGJ66992.1"/>
    </source>
</evidence>
<name>A0A917ULK6_9MICO</name>
<evidence type="ECO:0000256" key="3">
    <source>
        <dbReference type="PIRNR" id="PIRNR033490"/>
    </source>
</evidence>
<evidence type="ECO:0000256" key="1">
    <source>
        <dbReference type="ARBA" id="ARBA00007521"/>
    </source>
</evidence>
<keyword evidence="3" id="KW-0540">Nuclease</keyword>
<evidence type="ECO:0000256" key="2">
    <source>
        <dbReference type="ARBA" id="ARBA00022649"/>
    </source>
</evidence>
<keyword evidence="3" id="KW-0378">Hydrolase</keyword>
<dbReference type="GO" id="GO:0016075">
    <property type="term" value="P:rRNA catabolic process"/>
    <property type="evidence" value="ECO:0007669"/>
    <property type="project" value="TreeGrafter"/>
</dbReference>
<reference evidence="4" key="1">
    <citation type="journal article" date="2014" name="Int. J. Syst. Evol. Microbiol.">
        <title>Complete genome sequence of Corynebacterium casei LMG S-19264T (=DSM 44701T), isolated from a smear-ripened cheese.</title>
        <authorList>
            <consortium name="US DOE Joint Genome Institute (JGI-PGF)"/>
            <person name="Walter F."/>
            <person name="Albersmeier A."/>
            <person name="Kalinowski J."/>
            <person name="Ruckert C."/>
        </authorList>
    </citation>
    <scope>NUCLEOTIDE SEQUENCE</scope>
    <source>
        <strain evidence="4">CGMCC 1.8984</strain>
    </source>
</reference>
<organism evidence="4 5">
    <name type="scientific">Agromyces bauzanensis</name>
    <dbReference type="NCBI Taxonomy" id="1308924"/>
    <lineage>
        <taxon>Bacteria</taxon>
        <taxon>Bacillati</taxon>
        <taxon>Actinomycetota</taxon>
        <taxon>Actinomycetes</taxon>
        <taxon>Micrococcales</taxon>
        <taxon>Microbacteriaceae</taxon>
        <taxon>Agromyces</taxon>
    </lineage>
</organism>
<comment type="caution">
    <text evidence="4">The sequence shown here is derived from an EMBL/GenBank/DDBJ whole genome shotgun (WGS) entry which is preliminary data.</text>
</comment>
<dbReference type="AlphaFoldDB" id="A0A917ULK6"/>
<keyword evidence="3" id="KW-0255">Endonuclease</keyword>
<dbReference type="Pfam" id="PF02452">
    <property type="entry name" value="PemK_toxin"/>
    <property type="match status" value="1"/>
</dbReference>
<dbReference type="Proteomes" id="UP000636956">
    <property type="component" value="Unassembled WGS sequence"/>
</dbReference>
<reference evidence="4" key="2">
    <citation type="submission" date="2020-09" db="EMBL/GenBank/DDBJ databases">
        <authorList>
            <person name="Sun Q."/>
            <person name="Zhou Y."/>
        </authorList>
    </citation>
    <scope>NUCLEOTIDE SEQUENCE</scope>
    <source>
        <strain evidence="4">CGMCC 1.8984</strain>
    </source>
</reference>
<accession>A0A917ULK6</accession>
<proteinExistence type="inferred from homology"/>
<dbReference type="InterPro" id="IPR011067">
    <property type="entry name" value="Plasmid_toxin/cell-grow_inhib"/>
</dbReference>
<comment type="function">
    <text evidence="3">Toxic component of a type II toxin-antitoxin (TA) system.</text>
</comment>
<gene>
    <name evidence="4" type="primary">mazF2</name>
    <name evidence="4" type="ORF">GCM10011372_00980</name>
</gene>
<dbReference type="PANTHER" id="PTHR33988:SF2">
    <property type="entry name" value="ENDORIBONUCLEASE MAZF"/>
    <property type="match status" value="1"/>
</dbReference>
<evidence type="ECO:0000313" key="5">
    <source>
        <dbReference type="Proteomes" id="UP000636956"/>
    </source>
</evidence>
<dbReference type="GO" id="GO:0006402">
    <property type="term" value="P:mRNA catabolic process"/>
    <property type="evidence" value="ECO:0007669"/>
    <property type="project" value="TreeGrafter"/>
</dbReference>
<dbReference type="PIRSF" id="PIRSF033490">
    <property type="entry name" value="MazF"/>
    <property type="match status" value="1"/>
</dbReference>